<feature type="transmembrane region" description="Helical" evidence="2">
    <location>
        <begin position="347"/>
        <end position="366"/>
    </location>
</feature>
<feature type="transmembrane region" description="Helical" evidence="2">
    <location>
        <begin position="387"/>
        <end position="407"/>
    </location>
</feature>
<proteinExistence type="predicted"/>
<feature type="transmembrane region" description="Helical" evidence="2">
    <location>
        <begin position="568"/>
        <end position="589"/>
    </location>
</feature>
<organism evidence="3 4">
    <name type="scientific">Reticulomyxa filosa</name>
    <dbReference type="NCBI Taxonomy" id="46433"/>
    <lineage>
        <taxon>Eukaryota</taxon>
        <taxon>Sar</taxon>
        <taxon>Rhizaria</taxon>
        <taxon>Retaria</taxon>
        <taxon>Foraminifera</taxon>
        <taxon>Monothalamids</taxon>
        <taxon>Reticulomyxidae</taxon>
        <taxon>Reticulomyxa</taxon>
    </lineage>
</organism>
<name>X6N7M4_RETFI</name>
<feature type="region of interest" description="Disordered" evidence="1">
    <location>
        <begin position="610"/>
        <end position="639"/>
    </location>
</feature>
<evidence type="ECO:0000256" key="2">
    <source>
        <dbReference type="SAM" id="Phobius"/>
    </source>
</evidence>
<feature type="transmembrane region" description="Helical" evidence="2">
    <location>
        <begin position="63"/>
        <end position="84"/>
    </location>
</feature>
<dbReference type="EMBL" id="ASPP01011083">
    <property type="protein sequence ID" value="ETO22046.1"/>
    <property type="molecule type" value="Genomic_DNA"/>
</dbReference>
<protein>
    <submittedName>
        <fullName evidence="3">Uncharacterized protein</fullName>
    </submittedName>
</protein>
<feature type="transmembrane region" description="Helical" evidence="2">
    <location>
        <begin position="218"/>
        <end position="238"/>
    </location>
</feature>
<reference evidence="3 4" key="1">
    <citation type="journal article" date="2013" name="Curr. Biol.">
        <title>The Genome of the Foraminiferan Reticulomyxa filosa.</title>
        <authorList>
            <person name="Glockner G."/>
            <person name="Hulsmann N."/>
            <person name="Schleicher M."/>
            <person name="Noegel A.A."/>
            <person name="Eichinger L."/>
            <person name="Gallinger C."/>
            <person name="Pawlowski J."/>
            <person name="Sierra R."/>
            <person name="Euteneuer U."/>
            <person name="Pillet L."/>
            <person name="Moustafa A."/>
            <person name="Platzer M."/>
            <person name="Groth M."/>
            <person name="Szafranski K."/>
            <person name="Schliwa M."/>
        </authorList>
    </citation>
    <scope>NUCLEOTIDE SEQUENCE [LARGE SCALE GENOMIC DNA]</scope>
</reference>
<feature type="transmembrane region" description="Helical" evidence="2">
    <location>
        <begin position="96"/>
        <end position="115"/>
    </location>
</feature>
<evidence type="ECO:0000256" key="1">
    <source>
        <dbReference type="SAM" id="MobiDB-lite"/>
    </source>
</evidence>
<feature type="transmembrane region" description="Helical" evidence="2">
    <location>
        <begin position="649"/>
        <end position="673"/>
    </location>
</feature>
<dbReference type="Proteomes" id="UP000023152">
    <property type="component" value="Unassembled WGS sequence"/>
</dbReference>
<keyword evidence="4" id="KW-1185">Reference proteome</keyword>
<sequence>MATAAKEPLLSEPPSDSNIVVTNIPENEPIVSDSEDQKSLVSKQKVLEHLQLLEEVYSTTVQIILVDFAWANAAITSSAILYSIKRNPLDNYAGAWIYFGISCACAILFGFLPRACQNVGFVSLHKKVDSVHVSLQNTKANEPDLTNSMSVYFFVTIPVCTKDKGFKNDRIKSCEFCALKKKKRETDKKSLTSRNSRRVIIKALEATGAHTDEVTRNLVTLTIAVFGLIVAFSLSNLTQMTVEKGFKSKDDESFSLGMLWTYAVLMFLAGSFFFFFWKGHFQSLSLTFFYIDIGGGGGNTKGIFSITKLSKYVEDANGEELTKAVDQPEYLELRNDLLTLSHSMRCFRLYSVAVALCMAWAIRDAMSYTIVRIFYGTYQRREGNRRAMVALWIYVLLLSSIVAWKGYVSQQKLDLTKFSRRETQLIAYMTFNVLQTVIVKYDNIFEIGLAIYDAIIASCEHGRTNDLRLSVYWAVVVACITTSVIGTFYLKKRNLESNSSTEETEAQQTHSSQITSKRKEYGKKWLELWVSSLVLYYVRLLISMDEKKQNTLNITLGSPNGANNSEVLSLWLSVFISYLVSALIITYLSKSMDAFKEKRKNFADSLIADQNQQNTDQSPNEQNTDQPSNEQSQIKCKDKKTQPRKVYKLIIYFMKSLSLVFVTLITNICNLLLKKN</sequence>
<feature type="transmembrane region" description="Helical" evidence="2">
    <location>
        <begin position="471"/>
        <end position="490"/>
    </location>
</feature>
<feature type="transmembrane region" description="Helical" evidence="2">
    <location>
        <begin position="525"/>
        <end position="542"/>
    </location>
</feature>
<evidence type="ECO:0000313" key="3">
    <source>
        <dbReference type="EMBL" id="ETO22046.1"/>
    </source>
</evidence>
<feature type="compositionally biased region" description="Polar residues" evidence="1">
    <location>
        <begin position="610"/>
        <end position="634"/>
    </location>
</feature>
<keyword evidence="2" id="KW-0812">Transmembrane</keyword>
<dbReference type="AlphaFoldDB" id="X6N7M4"/>
<keyword evidence="2" id="KW-1133">Transmembrane helix</keyword>
<accession>X6N7M4</accession>
<feature type="transmembrane region" description="Helical" evidence="2">
    <location>
        <begin position="259"/>
        <end position="277"/>
    </location>
</feature>
<comment type="caution">
    <text evidence="3">The sequence shown here is derived from an EMBL/GenBank/DDBJ whole genome shotgun (WGS) entry which is preliminary data.</text>
</comment>
<gene>
    <name evidence="3" type="ORF">RFI_15159</name>
</gene>
<keyword evidence="2" id="KW-0472">Membrane</keyword>
<evidence type="ECO:0000313" key="4">
    <source>
        <dbReference type="Proteomes" id="UP000023152"/>
    </source>
</evidence>